<feature type="domain" description="G-protein coupled receptors family 1 profile" evidence="11">
    <location>
        <begin position="55"/>
        <end position="290"/>
    </location>
</feature>
<dbReference type="Proteomes" id="UP000265200">
    <property type="component" value="Chromosome 24"/>
</dbReference>
<evidence type="ECO:0000256" key="4">
    <source>
        <dbReference type="ARBA" id="ARBA00022989"/>
    </source>
</evidence>
<feature type="transmembrane region" description="Helical" evidence="10">
    <location>
        <begin position="111"/>
        <end position="130"/>
    </location>
</feature>
<name>A0A3P9IJV8_ORYLA</name>
<keyword evidence="3 10" id="KW-0812">Transmembrane</keyword>
<keyword evidence="6 10" id="KW-0472">Membrane</keyword>
<evidence type="ECO:0000313" key="13">
    <source>
        <dbReference type="Proteomes" id="UP000265200"/>
    </source>
</evidence>
<feature type="transmembrane region" description="Helical" evidence="10">
    <location>
        <begin position="74"/>
        <end position="99"/>
    </location>
</feature>
<evidence type="ECO:0000256" key="10">
    <source>
        <dbReference type="SAM" id="Phobius"/>
    </source>
</evidence>
<keyword evidence="2" id="KW-1003">Cell membrane</keyword>
<protein>
    <recommendedName>
        <fullName evidence="11">G-protein coupled receptors family 1 profile domain-containing protein</fullName>
    </recommendedName>
</protein>
<dbReference type="InterPro" id="IPR017452">
    <property type="entry name" value="GPCR_Rhodpsn_7TM"/>
</dbReference>
<dbReference type="GO" id="GO:0005886">
    <property type="term" value="C:plasma membrane"/>
    <property type="evidence" value="ECO:0007669"/>
    <property type="project" value="UniProtKB-SubCell"/>
</dbReference>
<dbReference type="InterPro" id="IPR050119">
    <property type="entry name" value="CCR1-9-like"/>
</dbReference>
<reference evidence="12" key="3">
    <citation type="submission" date="2025-08" db="UniProtKB">
        <authorList>
            <consortium name="Ensembl"/>
        </authorList>
    </citation>
    <scope>IDENTIFICATION</scope>
    <source>
        <strain evidence="12">HSOK</strain>
    </source>
</reference>
<evidence type="ECO:0000256" key="6">
    <source>
        <dbReference type="ARBA" id="ARBA00023136"/>
    </source>
</evidence>
<dbReference type="Gene3D" id="1.20.1070.10">
    <property type="entry name" value="Rhodopsin 7-helix transmembrane proteins"/>
    <property type="match status" value="1"/>
</dbReference>
<keyword evidence="4 10" id="KW-1133">Transmembrane helix</keyword>
<dbReference type="PRINTS" id="PR00237">
    <property type="entry name" value="GPCRRHODOPSN"/>
</dbReference>
<organism evidence="12 13">
    <name type="scientific">Oryzias latipes</name>
    <name type="common">Japanese rice fish</name>
    <name type="synonym">Japanese killifish</name>
    <dbReference type="NCBI Taxonomy" id="8090"/>
    <lineage>
        <taxon>Eukaryota</taxon>
        <taxon>Metazoa</taxon>
        <taxon>Chordata</taxon>
        <taxon>Craniata</taxon>
        <taxon>Vertebrata</taxon>
        <taxon>Euteleostomi</taxon>
        <taxon>Actinopterygii</taxon>
        <taxon>Neopterygii</taxon>
        <taxon>Teleostei</taxon>
        <taxon>Neoteleostei</taxon>
        <taxon>Acanthomorphata</taxon>
        <taxon>Ovalentaria</taxon>
        <taxon>Atherinomorphae</taxon>
        <taxon>Beloniformes</taxon>
        <taxon>Adrianichthyidae</taxon>
        <taxon>Oryziinae</taxon>
        <taxon>Oryzias</taxon>
    </lineage>
</organism>
<comment type="subcellular location">
    <subcellularLocation>
        <location evidence="1">Cell membrane</location>
        <topology evidence="1">Multi-pass membrane protein</topology>
    </subcellularLocation>
</comment>
<keyword evidence="9" id="KW-0807">Transducer</keyword>
<dbReference type="InterPro" id="IPR000276">
    <property type="entry name" value="GPCR_Rhodpsn"/>
</dbReference>
<dbReference type="PROSITE" id="PS50262">
    <property type="entry name" value="G_PROTEIN_RECEP_F1_2"/>
    <property type="match status" value="1"/>
</dbReference>
<evidence type="ECO:0000256" key="1">
    <source>
        <dbReference type="ARBA" id="ARBA00004651"/>
    </source>
</evidence>
<proteinExistence type="predicted"/>
<dbReference type="AlphaFoldDB" id="A0A3P9IJV8"/>
<evidence type="ECO:0000256" key="2">
    <source>
        <dbReference type="ARBA" id="ARBA00022475"/>
    </source>
</evidence>
<dbReference type="PANTHER" id="PTHR10489:SF946">
    <property type="entry name" value="LEUKOTRIENE B4 RECEPTOR 1-LIKE"/>
    <property type="match status" value="1"/>
</dbReference>
<dbReference type="FunFam" id="1.20.1070.10:FF:000109">
    <property type="entry name" value="Leukotriene B4 receptor"/>
    <property type="match status" value="1"/>
</dbReference>
<feature type="transmembrane region" description="Helical" evidence="10">
    <location>
        <begin position="151"/>
        <end position="169"/>
    </location>
</feature>
<dbReference type="GO" id="GO:0004974">
    <property type="term" value="F:leukotriene receptor activity"/>
    <property type="evidence" value="ECO:0007669"/>
    <property type="project" value="UniProtKB-ARBA"/>
</dbReference>
<evidence type="ECO:0000259" key="11">
    <source>
        <dbReference type="PROSITE" id="PS50262"/>
    </source>
</evidence>
<evidence type="ECO:0000313" key="12">
    <source>
        <dbReference type="Ensembl" id="ENSORLP00015020326.1"/>
    </source>
</evidence>
<sequence length="365" mass="40604">GSLSQKSFYITQLNLTAVTLDSSSITGLLPSPSMDSGGVVPALLMSFCFLVGLPGNIAVIILKPNFQQLSSMTQSLMLTLAVSDLLVMLTVPLWVYTVFYGWIFGLVACKIIRYYMFCCVYASLLTIVTLSLQRYMLVVHQQFWNQTKMRLILVLLWLFALILSIPALVVNQLTLNQELVQCKNITQKIAVLLAEALVGFASLPIVAFSYIQLYRKMKHTTFFNNPQTSRLVTSIVIVFFLLWIPNHTVDVVCVAAVALHKEALEQKCTDTQDIVKSLTFINSCLNPLLYAFTSHICKSVRRNCLQNFSFFYRGMYTISAGQDNGGASVALITDNSVLDKGTTGSGATVPSVEASCKRLYDYYYS</sequence>
<dbReference type="Ensembl" id="ENSORLT00015029510.1">
    <property type="protein sequence ID" value="ENSORLP00015020326.1"/>
    <property type="gene ID" value="ENSORLG00015021467.1"/>
</dbReference>
<reference evidence="12 13" key="2">
    <citation type="submission" date="2017-04" db="EMBL/GenBank/DDBJ databases">
        <title>CpG methylation of centromeres and impact of large insertions on vertebrate speciation.</title>
        <authorList>
            <person name="Ichikawa K."/>
            <person name="Yoshimura J."/>
            <person name="Morishita S."/>
        </authorList>
    </citation>
    <scope>NUCLEOTIDE SEQUENCE</scope>
    <source>
        <strain evidence="12 13">HSOK</strain>
    </source>
</reference>
<evidence type="ECO:0000256" key="3">
    <source>
        <dbReference type="ARBA" id="ARBA00022692"/>
    </source>
</evidence>
<reference evidence="12" key="4">
    <citation type="submission" date="2025-09" db="UniProtKB">
        <authorList>
            <consortium name="Ensembl"/>
        </authorList>
    </citation>
    <scope>IDENTIFICATION</scope>
    <source>
        <strain evidence="12">HSOK</strain>
    </source>
</reference>
<keyword evidence="5" id="KW-0297">G-protein coupled receptor</keyword>
<keyword evidence="7" id="KW-0675">Receptor</keyword>
<evidence type="ECO:0000256" key="5">
    <source>
        <dbReference type="ARBA" id="ARBA00023040"/>
    </source>
</evidence>
<feature type="transmembrane region" description="Helical" evidence="10">
    <location>
        <begin position="231"/>
        <end position="259"/>
    </location>
</feature>
<reference key="1">
    <citation type="journal article" date="2007" name="Nature">
        <title>The medaka draft genome and insights into vertebrate genome evolution.</title>
        <authorList>
            <person name="Kasahara M."/>
            <person name="Naruse K."/>
            <person name="Sasaki S."/>
            <person name="Nakatani Y."/>
            <person name="Qu W."/>
            <person name="Ahsan B."/>
            <person name="Yamada T."/>
            <person name="Nagayasu Y."/>
            <person name="Doi K."/>
            <person name="Kasai Y."/>
            <person name="Jindo T."/>
            <person name="Kobayashi D."/>
            <person name="Shimada A."/>
            <person name="Toyoda A."/>
            <person name="Kuroki Y."/>
            <person name="Fujiyama A."/>
            <person name="Sasaki T."/>
            <person name="Shimizu A."/>
            <person name="Asakawa S."/>
            <person name="Shimizu N."/>
            <person name="Hashimoto S."/>
            <person name="Yang J."/>
            <person name="Lee Y."/>
            <person name="Matsushima K."/>
            <person name="Sugano S."/>
            <person name="Sakaizumi M."/>
            <person name="Narita T."/>
            <person name="Ohishi K."/>
            <person name="Haga S."/>
            <person name="Ohta F."/>
            <person name="Nomoto H."/>
            <person name="Nogata K."/>
            <person name="Morishita T."/>
            <person name="Endo T."/>
            <person name="Shin-I T."/>
            <person name="Takeda H."/>
            <person name="Morishita S."/>
            <person name="Kohara Y."/>
        </authorList>
    </citation>
    <scope>NUCLEOTIDE SEQUENCE [LARGE SCALE GENOMIC DNA]</scope>
    <source>
        <strain>Hd-rR</strain>
    </source>
</reference>
<evidence type="ECO:0000256" key="7">
    <source>
        <dbReference type="ARBA" id="ARBA00023170"/>
    </source>
</evidence>
<evidence type="ECO:0000256" key="9">
    <source>
        <dbReference type="ARBA" id="ARBA00023224"/>
    </source>
</evidence>
<feature type="transmembrane region" description="Helical" evidence="10">
    <location>
        <begin position="189"/>
        <end position="211"/>
    </location>
</feature>
<dbReference type="Pfam" id="PF00001">
    <property type="entry name" value="7tm_1"/>
    <property type="match status" value="1"/>
</dbReference>
<dbReference type="PANTHER" id="PTHR10489">
    <property type="entry name" value="CELL ADHESION MOLECULE"/>
    <property type="match status" value="1"/>
</dbReference>
<keyword evidence="8" id="KW-0325">Glycoprotein</keyword>
<dbReference type="SUPFAM" id="SSF81321">
    <property type="entry name" value="Family A G protein-coupled receptor-like"/>
    <property type="match status" value="1"/>
</dbReference>
<evidence type="ECO:0000256" key="8">
    <source>
        <dbReference type="ARBA" id="ARBA00023180"/>
    </source>
</evidence>
<feature type="transmembrane region" description="Helical" evidence="10">
    <location>
        <begin position="39"/>
        <end position="62"/>
    </location>
</feature>
<accession>A0A3P9IJV8</accession>